<feature type="region of interest" description="Disordered" evidence="2">
    <location>
        <begin position="60"/>
        <end position="88"/>
    </location>
</feature>
<dbReference type="Pfam" id="PF04394">
    <property type="entry name" value="DUF536"/>
    <property type="match status" value="1"/>
</dbReference>
<feature type="domain" description="Regulator of chromosome segregation-like C-terminal" evidence="3">
    <location>
        <begin position="99"/>
        <end position="146"/>
    </location>
</feature>
<dbReference type="InterPro" id="IPR013196">
    <property type="entry name" value="HTH_11"/>
</dbReference>
<evidence type="ECO:0000256" key="2">
    <source>
        <dbReference type="SAM" id="MobiDB-lite"/>
    </source>
</evidence>
<evidence type="ECO:0000259" key="4">
    <source>
        <dbReference type="Pfam" id="PF08279"/>
    </source>
</evidence>
<dbReference type="GO" id="GO:0003677">
    <property type="term" value="F:DNA binding"/>
    <property type="evidence" value="ECO:0007669"/>
    <property type="project" value="UniProtKB-KW"/>
</dbReference>
<evidence type="ECO:0000313" key="6">
    <source>
        <dbReference type="Proteomes" id="UP000195611"/>
    </source>
</evidence>
<organism evidence="5 6">
    <name type="scientific">Marinilactibacillus psychrotolerans 42ea</name>
    <dbReference type="NCBI Taxonomy" id="1255609"/>
    <lineage>
        <taxon>Bacteria</taxon>
        <taxon>Bacillati</taxon>
        <taxon>Bacillota</taxon>
        <taxon>Bacilli</taxon>
        <taxon>Lactobacillales</taxon>
        <taxon>Carnobacteriaceae</taxon>
        <taxon>Marinilactibacillus</taxon>
    </lineage>
</organism>
<dbReference type="InterPro" id="IPR036388">
    <property type="entry name" value="WH-like_DNA-bd_sf"/>
</dbReference>
<dbReference type="CDD" id="cd00090">
    <property type="entry name" value="HTH_ARSR"/>
    <property type="match status" value="1"/>
</dbReference>
<feature type="domain" description="Helix-turn-helix type 11" evidence="4">
    <location>
        <begin position="4"/>
        <end position="27"/>
    </location>
</feature>
<evidence type="ECO:0000256" key="1">
    <source>
        <dbReference type="ARBA" id="ARBA00023125"/>
    </source>
</evidence>
<sequence>MADMTIKELADELGVSKQAIRKHLEKLPPTLSVTKKSNTIYLNADVSNFVRKKVTRVTSKVTSNSSNLDSNQTREDNRENNPKSDRKTINNYEVEKILNEQLKIKDKQLAEKDKQIQTMQKLLDQQQQLSLQTNKHIEQLQLQLSNETTEDSIRSTSNPLFNDNFEDITDDFEKKGFLSRLFKKRQ</sequence>
<dbReference type="RefSeq" id="WP_087059035.1">
    <property type="nucleotide sequence ID" value="NZ_FUKW01000107.1"/>
</dbReference>
<dbReference type="InterPro" id="IPR011991">
    <property type="entry name" value="ArsR-like_HTH"/>
</dbReference>
<protein>
    <submittedName>
        <fullName evidence="5">Transcriptional regulator OrfX</fullName>
    </submittedName>
</protein>
<proteinExistence type="predicted"/>
<keyword evidence="1" id="KW-0238">DNA-binding</keyword>
<gene>
    <name evidence="5" type="ORF">FM115_07895</name>
</gene>
<feature type="compositionally biased region" description="Basic and acidic residues" evidence="2">
    <location>
        <begin position="72"/>
        <end position="88"/>
    </location>
</feature>
<dbReference type="InterPro" id="IPR007489">
    <property type="entry name" value="RocS-like_C"/>
</dbReference>
<dbReference type="EMBL" id="FUKW01000107">
    <property type="protein sequence ID" value="SJN38606.1"/>
    <property type="molecule type" value="Genomic_DNA"/>
</dbReference>
<dbReference type="Pfam" id="PF08279">
    <property type="entry name" value="HTH_11"/>
    <property type="match status" value="1"/>
</dbReference>
<dbReference type="Proteomes" id="UP000195611">
    <property type="component" value="Unassembled WGS sequence"/>
</dbReference>
<dbReference type="AlphaFoldDB" id="A0A1R4K2Z2"/>
<dbReference type="Gene3D" id="1.10.10.10">
    <property type="entry name" value="Winged helix-like DNA-binding domain superfamily/Winged helix DNA-binding domain"/>
    <property type="match status" value="1"/>
</dbReference>
<name>A0A1R4K2Z2_9LACT</name>
<evidence type="ECO:0000259" key="3">
    <source>
        <dbReference type="Pfam" id="PF04394"/>
    </source>
</evidence>
<accession>A0A1R4K2Z2</accession>
<evidence type="ECO:0000313" key="5">
    <source>
        <dbReference type="EMBL" id="SJN38606.1"/>
    </source>
</evidence>
<reference evidence="5 6" key="1">
    <citation type="submission" date="2017-02" db="EMBL/GenBank/DDBJ databases">
        <authorList>
            <person name="Peterson S.W."/>
        </authorList>
    </citation>
    <scope>NUCLEOTIDE SEQUENCE [LARGE SCALE GENOMIC DNA]</scope>
    <source>
        <strain evidence="5 6">42ea</strain>
    </source>
</reference>